<dbReference type="Pfam" id="PF00280">
    <property type="entry name" value="potato_inhibit"/>
    <property type="match status" value="1"/>
</dbReference>
<evidence type="ECO:0000313" key="5">
    <source>
        <dbReference type="Proteomes" id="UP000626092"/>
    </source>
</evidence>
<gene>
    <name evidence="4" type="ORF">RHSIM_Rhsim10G0168400</name>
</gene>
<dbReference type="InterPro" id="IPR000864">
    <property type="entry name" value="Prot_inh_pot1"/>
</dbReference>
<evidence type="ECO:0000256" key="3">
    <source>
        <dbReference type="ARBA" id="ARBA00022900"/>
    </source>
</evidence>
<name>A0A834LCP5_RHOSS</name>
<dbReference type="Gene3D" id="3.30.559.10">
    <property type="entry name" value="Chloramphenicol acetyltransferase-like domain"/>
    <property type="match status" value="1"/>
</dbReference>
<organism evidence="4 5">
    <name type="scientific">Rhododendron simsii</name>
    <name type="common">Sims's rhododendron</name>
    <dbReference type="NCBI Taxonomy" id="118357"/>
    <lineage>
        <taxon>Eukaryota</taxon>
        <taxon>Viridiplantae</taxon>
        <taxon>Streptophyta</taxon>
        <taxon>Embryophyta</taxon>
        <taxon>Tracheophyta</taxon>
        <taxon>Spermatophyta</taxon>
        <taxon>Magnoliopsida</taxon>
        <taxon>eudicotyledons</taxon>
        <taxon>Gunneridae</taxon>
        <taxon>Pentapetalae</taxon>
        <taxon>asterids</taxon>
        <taxon>Ericales</taxon>
        <taxon>Ericaceae</taxon>
        <taxon>Ericoideae</taxon>
        <taxon>Rhodoreae</taxon>
        <taxon>Rhododendron</taxon>
    </lineage>
</organism>
<comment type="caution">
    <text evidence="4">The sequence shown here is derived from an EMBL/GenBank/DDBJ whole genome shotgun (WGS) entry which is preliminary data.</text>
</comment>
<comment type="similarity">
    <text evidence="1">Belongs to the protease inhibitor I13 (potato type I serine protease inhibitor) family.</text>
</comment>
<dbReference type="Pfam" id="PF02458">
    <property type="entry name" value="Transferase"/>
    <property type="match status" value="1"/>
</dbReference>
<dbReference type="GO" id="GO:0009611">
    <property type="term" value="P:response to wounding"/>
    <property type="evidence" value="ECO:0007669"/>
    <property type="project" value="InterPro"/>
</dbReference>
<reference evidence="4" key="1">
    <citation type="submission" date="2019-11" db="EMBL/GenBank/DDBJ databases">
        <authorList>
            <person name="Liu Y."/>
            <person name="Hou J."/>
            <person name="Li T.-Q."/>
            <person name="Guan C.-H."/>
            <person name="Wu X."/>
            <person name="Wu H.-Z."/>
            <person name="Ling F."/>
            <person name="Zhang R."/>
            <person name="Shi X.-G."/>
            <person name="Ren J.-P."/>
            <person name="Chen E.-F."/>
            <person name="Sun J.-M."/>
        </authorList>
    </citation>
    <scope>NUCLEOTIDE SEQUENCE</scope>
    <source>
        <strain evidence="4">Adult_tree_wgs_1</strain>
        <tissue evidence="4">Leaves</tissue>
    </source>
</reference>
<evidence type="ECO:0000313" key="4">
    <source>
        <dbReference type="EMBL" id="KAF7129153.1"/>
    </source>
</evidence>
<dbReference type="Gene3D" id="3.30.10.10">
    <property type="entry name" value="Trypsin Inhibitor V, subunit A"/>
    <property type="match status" value="1"/>
</dbReference>
<sequence>MDGSKRTKIEAFPAYIWKVMVRVIDESHPKCKMGWLVDGRTRMCKDLDTMSNYIGNDLSLPFGEASKAELETGGLTDIAKICHDVISKVTNWAHFLDLIDWIECQRPGLMFSKVVRVPPLWCLLDEGYKSQWPELKGVRAVTAKQIIEKENPFVKAWIYPEGSFFMALICSKRVLLLTPANDCPNGRVSNSPFVR</sequence>
<dbReference type="PANTHER" id="PTHR33091">
    <property type="entry name" value="PROTEIN, PUTATIVE, EXPRESSED-RELATED"/>
    <property type="match status" value="1"/>
</dbReference>
<evidence type="ECO:0000256" key="1">
    <source>
        <dbReference type="ARBA" id="ARBA00008210"/>
    </source>
</evidence>
<keyword evidence="3" id="KW-0722">Serine protease inhibitor</keyword>
<dbReference type="PANTHER" id="PTHR33091:SF99">
    <property type="entry name" value="INHIBITOR OF TRYPSIN_HAGEMAN FACTOR-LIKE PROTEIN-RELATED"/>
    <property type="match status" value="1"/>
</dbReference>
<dbReference type="Proteomes" id="UP000626092">
    <property type="component" value="Unassembled WGS sequence"/>
</dbReference>
<keyword evidence="2" id="KW-0646">Protease inhibitor</keyword>
<protein>
    <submittedName>
        <fullName evidence="4">Uncharacterized protein</fullName>
    </submittedName>
</protein>
<dbReference type="AlphaFoldDB" id="A0A834LCP5"/>
<keyword evidence="5" id="KW-1185">Reference proteome</keyword>
<dbReference type="InterPro" id="IPR023213">
    <property type="entry name" value="CAT-like_dom_sf"/>
</dbReference>
<dbReference type="EMBL" id="WJXA01000010">
    <property type="protein sequence ID" value="KAF7129153.1"/>
    <property type="molecule type" value="Genomic_DNA"/>
</dbReference>
<dbReference type="GO" id="GO:0004867">
    <property type="term" value="F:serine-type endopeptidase inhibitor activity"/>
    <property type="evidence" value="ECO:0007669"/>
    <property type="project" value="UniProtKB-KW"/>
</dbReference>
<evidence type="ECO:0000256" key="2">
    <source>
        <dbReference type="ARBA" id="ARBA00022690"/>
    </source>
</evidence>
<accession>A0A834LCP5</accession>
<proteinExistence type="inferred from homology"/>
<dbReference type="OrthoDB" id="10334740at2759"/>
<dbReference type="SUPFAM" id="SSF54654">
    <property type="entry name" value="CI-2 family of serine protease inhibitors"/>
    <property type="match status" value="1"/>
</dbReference>
<dbReference type="InterPro" id="IPR036354">
    <property type="entry name" value="Prot_inh_pot1_sf"/>
</dbReference>